<dbReference type="Proteomes" id="UP000824533">
    <property type="component" value="Linkage Group LG13"/>
</dbReference>
<accession>A0ACC1CZC2</accession>
<gene>
    <name evidence="1" type="ORF">K1T71_007661</name>
</gene>
<comment type="caution">
    <text evidence="1">The sequence shown here is derived from an EMBL/GenBank/DDBJ whole genome shotgun (WGS) entry which is preliminary data.</text>
</comment>
<keyword evidence="2" id="KW-1185">Reference proteome</keyword>
<reference evidence="1 2" key="1">
    <citation type="journal article" date="2021" name="Front. Genet.">
        <title>Chromosome-Level Genome Assembly Reveals Significant Gene Expansion in the Toll and IMD Signaling Pathways of Dendrolimus kikuchii.</title>
        <authorList>
            <person name="Zhou J."/>
            <person name="Wu P."/>
            <person name="Xiong Z."/>
            <person name="Liu N."/>
            <person name="Zhao N."/>
            <person name="Ji M."/>
            <person name="Qiu Y."/>
            <person name="Yang B."/>
        </authorList>
    </citation>
    <scope>NUCLEOTIDE SEQUENCE [LARGE SCALE GENOMIC DNA]</scope>
    <source>
        <strain evidence="1">Ann1</strain>
    </source>
</reference>
<dbReference type="EMBL" id="CM034399">
    <property type="protein sequence ID" value="KAJ0176482.1"/>
    <property type="molecule type" value="Genomic_DNA"/>
</dbReference>
<proteinExistence type="predicted"/>
<name>A0ACC1CZC2_9NEOP</name>
<protein>
    <submittedName>
        <fullName evidence="1">Uncharacterized protein</fullName>
    </submittedName>
</protein>
<evidence type="ECO:0000313" key="2">
    <source>
        <dbReference type="Proteomes" id="UP000824533"/>
    </source>
</evidence>
<organism evidence="1 2">
    <name type="scientific">Dendrolimus kikuchii</name>
    <dbReference type="NCBI Taxonomy" id="765133"/>
    <lineage>
        <taxon>Eukaryota</taxon>
        <taxon>Metazoa</taxon>
        <taxon>Ecdysozoa</taxon>
        <taxon>Arthropoda</taxon>
        <taxon>Hexapoda</taxon>
        <taxon>Insecta</taxon>
        <taxon>Pterygota</taxon>
        <taxon>Neoptera</taxon>
        <taxon>Endopterygota</taxon>
        <taxon>Lepidoptera</taxon>
        <taxon>Glossata</taxon>
        <taxon>Ditrysia</taxon>
        <taxon>Bombycoidea</taxon>
        <taxon>Lasiocampidae</taxon>
        <taxon>Dendrolimus</taxon>
    </lineage>
</organism>
<evidence type="ECO:0000313" key="1">
    <source>
        <dbReference type="EMBL" id="KAJ0176482.1"/>
    </source>
</evidence>
<sequence length="257" mass="29084">MNSFPVITLQLLIHLKITTQQYYPNNFPVQFQQNPGQRYQDPQSGDYEEEIPYRAGRRKNRYYRSHEKYDRVDDCGSSEECTCPCTKCDNPPPRCKEECDACPPEAGGRDSLQGQPNLIFMPVPYLVMMPSNNSTRKSLNATVLNASTTSTTERMTTRETTTTSQYSTTKASTTTTATPSTAPVGLLSGSSNSYDNDPVSGGQSYRRPHVMESRNLTPIRRTRPAWMPKYGIIPIPDRLAEKLMSQLREIKGLRRRP</sequence>